<name>A0A9X2QRJ4_9BACT</name>
<comment type="caution">
    <text evidence="2">The sequence shown here is derived from an EMBL/GenBank/DDBJ whole genome shotgun (WGS) entry which is preliminary data.</text>
</comment>
<feature type="domain" description="MEDS" evidence="1">
    <location>
        <begin position="32"/>
        <end position="184"/>
    </location>
</feature>
<evidence type="ECO:0000313" key="3">
    <source>
        <dbReference type="Proteomes" id="UP001155144"/>
    </source>
</evidence>
<proteinExistence type="predicted"/>
<dbReference type="InterPro" id="IPR025847">
    <property type="entry name" value="MEDS_domain"/>
</dbReference>
<gene>
    <name evidence="2" type="ORF">GGP45_000009</name>
</gene>
<protein>
    <recommendedName>
        <fullName evidence="1">MEDS domain-containing protein</fullName>
    </recommendedName>
</protein>
<organism evidence="2 3">
    <name type="scientific">Salinibacter ruber</name>
    <dbReference type="NCBI Taxonomy" id="146919"/>
    <lineage>
        <taxon>Bacteria</taxon>
        <taxon>Pseudomonadati</taxon>
        <taxon>Rhodothermota</taxon>
        <taxon>Rhodothermia</taxon>
        <taxon>Rhodothermales</taxon>
        <taxon>Salinibacteraceae</taxon>
        <taxon>Salinibacter</taxon>
    </lineage>
</organism>
<accession>A0A9X2QRJ4</accession>
<dbReference type="Proteomes" id="UP001155144">
    <property type="component" value="Unassembled WGS sequence"/>
</dbReference>
<reference evidence="2" key="1">
    <citation type="submission" date="2022-08" db="EMBL/GenBank/DDBJ databases">
        <title>Genomic Encyclopedia of Type Strains, Phase V (KMG-V): Genome sequencing to study the core and pangenomes of soil and plant-associated prokaryotes.</title>
        <authorList>
            <person name="Whitman W."/>
        </authorList>
    </citation>
    <scope>NUCLEOTIDE SEQUENCE</scope>
    <source>
        <strain evidence="2">SP3026</strain>
    </source>
</reference>
<evidence type="ECO:0000259" key="1">
    <source>
        <dbReference type="Pfam" id="PF14417"/>
    </source>
</evidence>
<dbReference type="AlphaFoldDB" id="A0A9X2QRJ4"/>
<sequence>MDARTETEENVQEGDVSGVPLGFGGVEADVGDHIAHFFRGGERRFSVLGPYVEAGLRRGDRCVFISRPDVGAALCDWLAERGMDVDEARSADRLILDPGRDTEDDMKRLAERIDASVQEMDESFVRWAGDGEWCLEREITVEEMLRWEALYDEHSSEWQLLALCQFDLAVFESDVIMDALRTHPYCVMGEVVVPNPFHESPETVRQELADRHRE</sequence>
<dbReference type="Pfam" id="PF14417">
    <property type="entry name" value="MEDS"/>
    <property type="match status" value="1"/>
</dbReference>
<dbReference type="RefSeq" id="WP_251940460.1">
    <property type="nucleotide sequence ID" value="NZ_CALTRV010000006.1"/>
</dbReference>
<dbReference type="EMBL" id="JANUBL010000001">
    <property type="protein sequence ID" value="MCS4119691.1"/>
    <property type="molecule type" value="Genomic_DNA"/>
</dbReference>
<evidence type="ECO:0000313" key="2">
    <source>
        <dbReference type="EMBL" id="MCS4119691.1"/>
    </source>
</evidence>